<protein>
    <submittedName>
        <fullName evidence="1">Uncharacterized protein</fullName>
    </submittedName>
</protein>
<comment type="caution">
    <text evidence="1">The sequence shown here is derived from an EMBL/GenBank/DDBJ whole genome shotgun (WGS) entry which is preliminary data.</text>
</comment>
<dbReference type="EMBL" id="BARV01012569">
    <property type="protein sequence ID" value="GAI05231.1"/>
    <property type="molecule type" value="Genomic_DNA"/>
</dbReference>
<dbReference type="AlphaFoldDB" id="X1LHB0"/>
<sequence>MIKTYYPTNTTAAEQLTIPLQVKNLPGNKSEVNVTSQGYPIGYGLRALEFT</sequence>
<evidence type="ECO:0000313" key="1">
    <source>
        <dbReference type="EMBL" id="GAI05231.1"/>
    </source>
</evidence>
<feature type="non-terminal residue" evidence="1">
    <location>
        <position position="51"/>
    </location>
</feature>
<reference evidence="1" key="1">
    <citation type="journal article" date="2014" name="Front. Microbiol.">
        <title>High frequency of phylogenetically diverse reductive dehalogenase-homologous genes in deep subseafloor sedimentary metagenomes.</title>
        <authorList>
            <person name="Kawai M."/>
            <person name="Futagami T."/>
            <person name="Toyoda A."/>
            <person name="Takaki Y."/>
            <person name="Nishi S."/>
            <person name="Hori S."/>
            <person name="Arai W."/>
            <person name="Tsubouchi T."/>
            <person name="Morono Y."/>
            <person name="Uchiyama I."/>
            <person name="Ito T."/>
            <person name="Fujiyama A."/>
            <person name="Inagaki F."/>
            <person name="Takami H."/>
        </authorList>
    </citation>
    <scope>NUCLEOTIDE SEQUENCE</scope>
    <source>
        <strain evidence="1">Expedition CK06-06</strain>
    </source>
</reference>
<accession>X1LHB0</accession>
<organism evidence="1">
    <name type="scientific">marine sediment metagenome</name>
    <dbReference type="NCBI Taxonomy" id="412755"/>
    <lineage>
        <taxon>unclassified sequences</taxon>
        <taxon>metagenomes</taxon>
        <taxon>ecological metagenomes</taxon>
    </lineage>
</organism>
<proteinExistence type="predicted"/>
<gene>
    <name evidence="1" type="ORF">S06H3_23208</name>
</gene>
<name>X1LHB0_9ZZZZ</name>